<organism evidence="1 2">
    <name type="scientific">Sphingobium fuliginis (strain ATCC 27551)</name>
    <dbReference type="NCBI Taxonomy" id="336203"/>
    <lineage>
        <taxon>Bacteria</taxon>
        <taxon>Pseudomonadati</taxon>
        <taxon>Pseudomonadota</taxon>
        <taxon>Alphaproteobacteria</taxon>
        <taxon>Sphingomonadales</taxon>
        <taxon>Sphingomonadaceae</taxon>
        <taxon>Sphingobium</taxon>
    </lineage>
</organism>
<dbReference type="AlphaFoldDB" id="A0A7M2GHD9"/>
<evidence type="ECO:0000313" key="2">
    <source>
        <dbReference type="Proteomes" id="UP000593663"/>
    </source>
</evidence>
<sequence length="93" mass="10794">MSEQQIANAIRHKLVLSIRYKEEVRVIEPHLLGYDRDGHLTLSAWQISGIRPGWRDFHVEKLRAMSTTGQTFAMPRKGYNPMDTTLTRVVCRL</sequence>
<dbReference type="RefSeq" id="WP_025550431.1">
    <property type="nucleotide sequence ID" value="NZ_BATN01000083.1"/>
</dbReference>
<dbReference type="Proteomes" id="UP000593663">
    <property type="component" value="Chromosome 1"/>
</dbReference>
<name>A0A7M2GHD9_SPHSA</name>
<proteinExistence type="predicted"/>
<evidence type="ECO:0000313" key="1">
    <source>
        <dbReference type="EMBL" id="QOT71928.1"/>
    </source>
</evidence>
<reference evidence="2" key="1">
    <citation type="submission" date="2020-08" db="EMBL/GenBank/DDBJ databases">
        <title>Complete genome sequence of Sphingobium barthaii strain KK22, a high-molecular-weight polycyclic aromatic hydrocarbon-degrading soil bacterium.</title>
        <authorList>
            <person name="Mori J.F."/>
            <person name="Kanaly R.A."/>
        </authorList>
    </citation>
    <scope>NUCLEOTIDE SEQUENCE [LARGE SCALE GENOMIC DNA]</scope>
    <source>
        <strain evidence="2">KK22</strain>
    </source>
</reference>
<gene>
    <name evidence="1" type="ORF">H5V43_01760</name>
</gene>
<dbReference type="EMBL" id="CP060035">
    <property type="protein sequence ID" value="QOT71928.1"/>
    <property type="molecule type" value="Genomic_DNA"/>
</dbReference>
<dbReference type="KEGG" id="sbar:H5V43_01760"/>
<dbReference type="PROSITE" id="PS52050">
    <property type="entry name" value="WYL"/>
    <property type="match status" value="1"/>
</dbReference>
<accession>A0A7M2GHD9</accession>
<protein>
    <recommendedName>
        <fullName evidence="3">WYL domain-containing protein</fullName>
    </recommendedName>
</protein>
<evidence type="ECO:0008006" key="3">
    <source>
        <dbReference type="Google" id="ProtNLM"/>
    </source>
</evidence>